<dbReference type="PATRIC" id="fig|1283301.3.peg.3653"/>
<dbReference type="AlphaFoldDB" id="S4MIA1"/>
<evidence type="ECO:0000313" key="2">
    <source>
        <dbReference type="EMBL" id="EPJ39273.1"/>
    </source>
</evidence>
<name>S4MIA1_9ACTN</name>
<accession>S4MIA1</accession>
<dbReference type="HOGENOM" id="CLU_2755956_0_0_11"/>
<evidence type="ECO:0000313" key="3">
    <source>
        <dbReference type="Proteomes" id="UP000015001"/>
    </source>
</evidence>
<feature type="compositionally biased region" description="Polar residues" evidence="1">
    <location>
        <begin position="50"/>
        <end position="70"/>
    </location>
</feature>
<feature type="region of interest" description="Disordered" evidence="1">
    <location>
        <begin position="36"/>
        <end position="70"/>
    </location>
</feature>
<gene>
    <name evidence="2" type="ORF">STAFG_3683</name>
</gene>
<keyword evidence="3" id="KW-1185">Reference proteome</keyword>
<sequence length="70" mass="7540">MIETSARDTPAFSATSAIVGRCLPDASTCEPTLRRRPPYGCPARGPYQDSAISRQQPIDMTFGQGSSYSN</sequence>
<proteinExistence type="predicted"/>
<comment type="caution">
    <text evidence="2">The sequence shown here is derived from an EMBL/GenBank/DDBJ whole genome shotgun (WGS) entry which is preliminary data.</text>
</comment>
<reference evidence="2 3" key="1">
    <citation type="submission" date="2013-02" db="EMBL/GenBank/DDBJ databases">
        <title>Draft Genome Sequence of Streptomyces afghaniensis, Which Produces Compounds of the Julimycin B-Complex.</title>
        <authorList>
            <person name="Gruening B.A."/>
            <person name="Praeg A."/>
            <person name="Erxleben A."/>
            <person name="Guenther S."/>
            <person name="Fiedler H.-P."/>
            <person name="Goodfellow M."/>
            <person name="Mueller M."/>
        </authorList>
    </citation>
    <scope>NUCLEOTIDE SEQUENCE [LARGE SCALE GENOMIC DNA]</scope>
    <source>
        <strain evidence="2 3">772</strain>
    </source>
</reference>
<evidence type="ECO:0000256" key="1">
    <source>
        <dbReference type="SAM" id="MobiDB-lite"/>
    </source>
</evidence>
<dbReference type="EMBL" id="AOPY01001426">
    <property type="protein sequence ID" value="EPJ39273.1"/>
    <property type="molecule type" value="Genomic_DNA"/>
</dbReference>
<protein>
    <submittedName>
        <fullName evidence="2">Uncharacterized protein</fullName>
    </submittedName>
</protein>
<organism evidence="2 3">
    <name type="scientific">Streptomyces afghaniensis 772</name>
    <dbReference type="NCBI Taxonomy" id="1283301"/>
    <lineage>
        <taxon>Bacteria</taxon>
        <taxon>Bacillati</taxon>
        <taxon>Actinomycetota</taxon>
        <taxon>Actinomycetes</taxon>
        <taxon>Kitasatosporales</taxon>
        <taxon>Streptomycetaceae</taxon>
        <taxon>Streptomyces</taxon>
    </lineage>
</organism>
<dbReference type="Proteomes" id="UP000015001">
    <property type="component" value="Unassembled WGS sequence"/>
</dbReference>